<evidence type="ECO:0000259" key="1">
    <source>
        <dbReference type="PROSITE" id="PS50878"/>
    </source>
</evidence>
<sequence length="1099" mass="125908">MIIDSPIATLNNSVSTNVLLDGFQLVENKTKTKVKRKLTTPAFKKKRAQHQSNIVAKNVPSLMSSANIVEPFVNKLLHTTDITHQVRNTQHVQDRQVKNGTQQALRNSPVQSVLPISDPQQISITTESTRYAQTRFPFPPFIIRFNVGKVMSSQIKEGLTTFCNKNFQMEINILNCRLSNRSSCNEYDFLLFLNDASSFSFLLDTNHWPTTFCNMNYMFPYSPSIPPQLSLIIKNVDLRLDFKEFSKDIKTNYPQVKNVTRLKNKFNNDIKLLKLELSSAAVREELLFKKKDYCRPFHETMYPDQETCKTYGECIDDLKLHICSNVEKCIHCGQNHKSNSLKCQVVKSFRSELTRKLLSSNNYSSASTSNTVNNLSHSSFQYLSSDFPPMSMPQHLPSNLNNTMLNKMDDLLGKITELNNHFANLELKYSKFEQFMIEKNTIDSSVKQNLNLLSQHSTDLKKELVHHNLLIERHENLLVKLITPMLEDLFELISSQNQDKKGNVLDADLKVKLERYLIQMKKAKEVETGEFDNSFHQKIFQRYRFLHQKGENRNGGVLILIKETFSISRVPCSIPNICVVDIKGEDNFRIIGVYAPDSKSWSWDDLSAFVSTDMLLHWVDDQSLAHAVPNSPTSLRSNRVIDYAFIKGLNLDIQVYNGNTTSDHLPVLSVISLNSSQHKLEKNIHWNVFSFWYRSKRFFKPSSSSLHALIDTSGKIVKECDRMCNLAADYYEIFFKASTIIRPHPYTDSPPTDFDNINDSIPEVTLDELLITIISKKKKKSLDAHGLSNHVFNFIDLNYWSLLLNLYNHSFQKSILPTGWKDTRMILLAKKDSICSPSLTRPISLLDSFQKIGEKLFLTRFRDLLARRGLLPDSQSGFREHFRLQTRLLLFLEDIYSLMSNSAPICTVFVDFRAAFDQLWFLGCIGKLRNLGIPPSYLNWIQAWLVNRRCYIEFNGCSSDATGGPQGSVLTTTSFITYNCDMNSSLSCCIPHFFADDLAGILAGQLGIKYSSQCLDLEKRIETFLDCLEYYSCLTDQPINLNRTETMFSARAIGLPNFDIHFSHGTKESINLISEYKYLGYIIVTDSIHHDSIKSACTH</sequence>
<dbReference type="AlphaFoldDB" id="A0A815BI41"/>
<accession>A0A815BI41</accession>
<feature type="domain" description="Reverse transcriptase" evidence="1">
    <location>
        <begin position="809"/>
        <end position="1083"/>
    </location>
</feature>
<evidence type="ECO:0000313" key="3">
    <source>
        <dbReference type="Proteomes" id="UP000663855"/>
    </source>
</evidence>
<proteinExistence type="predicted"/>
<dbReference type="PROSITE" id="PS50878">
    <property type="entry name" value="RT_POL"/>
    <property type="match status" value="1"/>
</dbReference>
<dbReference type="PANTHER" id="PTHR19446">
    <property type="entry name" value="REVERSE TRANSCRIPTASES"/>
    <property type="match status" value="1"/>
</dbReference>
<evidence type="ECO:0000313" key="2">
    <source>
        <dbReference type="EMBL" id="CAF1271840.1"/>
    </source>
</evidence>
<comment type="caution">
    <text evidence="2">The sequence shown here is derived from an EMBL/GenBank/DDBJ whole genome shotgun (WGS) entry which is preliminary data.</text>
</comment>
<dbReference type="Proteomes" id="UP000663855">
    <property type="component" value="Unassembled WGS sequence"/>
</dbReference>
<organism evidence="2 3">
    <name type="scientific">Rotaria magnacalcarata</name>
    <dbReference type="NCBI Taxonomy" id="392030"/>
    <lineage>
        <taxon>Eukaryota</taxon>
        <taxon>Metazoa</taxon>
        <taxon>Spiralia</taxon>
        <taxon>Gnathifera</taxon>
        <taxon>Rotifera</taxon>
        <taxon>Eurotatoria</taxon>
        <taxon>Bdelloidea</taxon>
        <taxon>Philodinida</taxon>
        <taxon>Philodinidae</taxon>
        <taxon>Rotaria</taxon>
    </lineage>
</organism>
<dbReference type="EMBL" id="CAJNOV010007172">
    <property type="protein sequence ID" value="CAF1271840.1"/>
    <property type="molecule type" value="Genomic_DNA"/>
</dbReference>
<protein>
    <recommendedName>
        <fullName evidence="1">Reverse transcriptase domain-containing protein</fullName>
    </recommendedName>
</protein>
<dbReference type="SUPFAM" id="SSF56219">
    <property type="entry name" value="DNase I-like"/>
    <property type="match status" value="1"/>
</dbReference>
<dbReference type="InterPro" id="IPR000477">
    <property type="entry name" value="RT_dom"/>
</dbReference>
<name>A0A815BI41_9BILA</name>
<dbReference type="InterPro" id="IPR036691">
    <property type="entry name" value="Endo/exonu/phosph_ase_sf"/>
</dbReference>
<reference evidence="2" key="1">
    <citation type="submission" date="2021-02" db="EMBL/GenBank/DDBJ databases">
        <authorList>
            <person name="Nowell W R."/>
        </authorList>
    </citation>
    <scope>NUCLEOTIDE SEQUENCE</scope>
</reference>
<gene>
    <name evidence="2" type="ORF">CJN711_LOCUS15516</name>
</gene>
<dbReference type="Pfam" id="PF00078">
    <property type="entry name" value="RVT_1"/>
    <property type="match status" value="1"/>
</dbReference>